<evidence type="ECO:0000256" key="1">
    <source>
        <dbReference type="ARBA" id="ARBA00004496"/>
    </source>
</evidence>
<dbReference type="STRING" id="587.RB151_031270"/>
<dbReference type="HAMAP" id="MF_02200">
    <property type="entry name" value="NapD"/>
    <property type="match status" value="1"/>
</dbReference>
<dbReference type="Proteomes" id="UP000216001">
    <property type="component" value="Unassembled WGS sequence"/>
</dbReference>
<organism evidence="5 6">
    <name type="scientific">Providencia rettgeri</name>
    <dbReference type="NCBI Taxonomy" id="587"/>
    <lineage>
        <taxon>Bacteria</taxon>
        <taxon>Pseudomonadati</taxon>
        <taxon>Pseudomonadota</taxon>
        <taxon>Gammaproteobacteria</taxon>
        <taxon>Enterobacterales</taxon>
        <taxon>Morganellaceae</taxon>
        <taxon>Providencia</taxon>
    </lineage>
</organism>
<protein>
    <recommendedName>
        <fullName evidence="4">Chaperone NapD</fullName>
    </recommendedName>
    <alternativeName>
        <fullName evidence="4">NapA signal peptide-binding chaperone NapD</fullName>
    </alternativeName>
</protein>
<dbReference type="InterPro" id="IPR005623">
    <property type="entry name" value="Chaperone_NapD_NO3_reduct"/>
</dbReference>
<dbReference type="EMBL" id="NOWC01000007">
    <property type="protein sequence ID" value="OZS75091.1"/>
    <property type="molecule type" value="Genomic_DNA"/>
</dbReference>
<comment type="caution">
    <text evidence="5">The sequence shown here is derived from an EMBL/GenBank/DDBJ whole genome shotgun (WGS) entry which is preliminary data.</text>
</comment>
<reference evidence="5 6" key="1">
    <citation type="submission" date="2017-07" db="EMBL/GenBank/DDBJ databases">
        <title>blaIMP-27 on transferable plasmids in Proteus mirabilis and Providencia rettgeri.</title>
        <authorList>
            <person name="Potter R."/>
        </authorList>
    </citation>
    <scope>NUCLEOTIDE SEQUENCE [LARGE SCALE GENOMIC DNA]</scope>
    <source>
        <strain evidence="5 6">PR1</strain>
    </source>
</reference>
<dbReference type="AlphaFoldDB" id="A0A264VUV0"/>
<comment type="function">
    <text evidence="4">Chaperone for NapA, the catalytic subunit of the periplasmic nitrate reductase. It binds directly and specifically to the twin-arginine signal peptide of NapA, preventing premature interaction with the Tat translocase and premature export.</text>
</comment>
<gene>
    <name evidence="4" type="primary">napD</name>
    <name evidence="5" type="ORF">CHI95_08040</name>
</gene>
<dbReference type="GO" id="GO:0051224">
    <property type="term" value="P:negative regulation of protein transport"/>
    <property type="evidence" value="ECO:0007669"/>
    <property type="project" value="UniProtKB-UniRule"/>
</dbReference>
<dbReference type="Gene3D" id="3.30.70.920">
    <property type="match status" value="1"/>
</dbReference>
<evidence type="ECO:0000256" key="4">
    <source>
        <dbReference type="HAMAP-Rule" id="MF_02200"/>
    </source>
</evidence>
<evidence type="ECO:0000313" key="5">
    <source>
        <dbReference type="EMBL" id="OZS75091.1"/>
    </source>
</evidence>
<dbReference type="PANTHER" id="PTHR38603">
    <property type="entry name" value="CHAPERONE NAPD"/>
    <property type="match status" value="1"/>
</dbReference>
<dbReference type="PANTHER" id="PTHR38603:SF1">
    <property type="entry name" value="CHAPERONE NAPD"/>
    <property type="match status" value="1"/>
</dbReference>
<keyword evidence="2 4" id="KW-0963">Cytoplasm</keyword>
<comment type="subcellular location">
    <subcellularLocation>
        <location evidence="1 4">Cytoplasm</location>
    </subcellularLocation>
</comment>
<dbReference type="Pfam" id="PF03927">
    <property type="entry name" value="NapD"/>
    <property type="match status" value="1"/>
</dbReference>
<evidence type="ECO:0000313" key="6">
    <source>
        <dbReference type="Proteomes" id="UP000216001"/>
    </source>
</evidence>
<dbReference type="GO" id="GO:0005048">
    <property type="term" value="F:signal sequence binding"/>
    <property type="evidence" value="ECO:0007669"/>
    <property type="project" value="UniProtKB-UniRule"/>
</dbReference>
<keyword evidence="3 4" id="KW-0143">Chaperone</keyword>
<dbReference type="FunFam" id="3.30.70.920:FF:000004">
    <property type="entry name" value="Chaperone NapD"/>
    <property type="match status" value="1"/>
</dbReference>
<name>A0A264VUV0_PRORE</name>
<dbReference type="GO" id="GO:0005737">
    <property type="term" value="C:cytoplasm"/>
    <property type="evidence" value="ECO:0007669"/>
    <property type="project" value="UniProtKB-SubCell"/>
</dbReference>
<comment type="subunit">
    <text evidence="4">Interacts with the cytoplasmic NapA precursor.</text>
</comment>
<comment type="similarity">
    <text evidence="4">Belongs to the NapD family.</text>
</comment>
<proteinExistence type="inferred from homology"/>
<accession>A0A264VUV0</accession>
<evidence type="ECO:0000256" key="3">
    <source>
        <dbReference type="ARBA" id="ARBA00023186"/>
    </source>
</evidence>
<dbReference type="NCBIfam" id="NF007840">
    <property type="entry name" value="PRK10553.1"/>
    <property type="match status" value="1"/>
</dbReference>
<sequence length="94" mass="10440">MNMHSNYQVCSLIVQVKSERLSTVAEEINQLSNCEVALSAPENGKLIVVVEGQGSRTLLDTIDLVRDIDGVLDVSLVYHQQEEQGEEDYETQSS</sequence>
<evidence type="ECO:0000256" key="2">
    <source>
        <dbReference type="ARBA" id="ARBA00022490"/>
    </source>
</evidence>